<dbReference type="EMBL" id="JAERTY010000019">
    <property type="protein sequence ID" value="MBL1411518.1"/>
    <property type="molecule type" value="Genomic_DNA"/>
</dbReference>
<organism evidence="1 2">
    <name type="scientific">Sphingobacterium faecale</name>
    <dbReference type="NCBI Taxonomy" id="2803775"/>
    <lineage>
        <taxon>Bacteria</taxon>
        <taxon>Pseudomonadati</taxon>
        <taxon>Bacteroidota</taxon>
        <taxon>Sphingobacteriia</taxon>
        <taxon>Sphingobacteriales</taxon>
        <taxon>Sphingobacteriaceae</taxon>
        <taxon>Sphingobacterium</taxon>
    </lineage>
</organism>
<gene>
    <name evidence="1" type="ORF">JKG61_22355</name>
</gene>
<reference evidence="1 2" key="1">
    <citation type="submission" date="2021-01" db="EMBL/GenBank/DDBJ databases">
        <title>C459-1 draft genome sequence.</title>
        <authorList>
            <person name="Zhang X.-F."/>
        </authorList>
    </citation>
    <scope>NUCLEOTIDE SEQUENCE [LARGE SCALE GENOMIC DNA]</scope>
    <source>
        <strain evidence="2">C459-1</strain>
    </source>
</reference>
<keyword evidence="2" id="KW-1185">Reference proteome</keyword>
<proteinExistence type="predicted"/>
<dbReference type="RefSeq" id="WP_202105234.1">
    <property type="nucleotide sequence ID" value="NZ_JAERTY010000019.1"/>
</dbReference>
<sequence>MKTKFDNAGVSRVEHIILELAASERRIETDYLRAQPVQWIDEHFDLTQRQQEQLQSIDPVFLQCIATAVADSWDQGRLISFYKEEPSARQSEDRSPKDIIFSRQSTQSLTLGQAPEQALEQTAIWIWYR</sequence>
<protein>
    <submittedName>
        <fullName evidence="1">Uncharacterized protein</fullName>
    </submittedName>
</protein>
<dbReference type="Proteomes" id="UP000625283">
    <property type="component" value="Unassembled WGS sequence"/>
</dbReference>
<evidence type="ECO:0000313" key="1">
    <source>
        <dbReference type="EMBL" id="MBL1411518.1"/>
    </source>
</evidence>
<accession>A0ABS1RA19</accession>
<comment type="caution">
    <text evidence="1">The sequence shown here is derived from an EMBL/GenBank/DDBJ whole genome shotgun (WGS) entry which is preliminary data.</text>
</comment>
<name>A0ABS1RA19_9SPHI</name>
<evidence type="ECO:0000313" key="2">
    <source>
        <dbReference type="Proteomes" id="UP000625283"/>
    </source>
</evidence>